<evidence type="ECO:0000256" key="2">
    <source>
        <dbReference type="ARBA" id="ARBA00023125"/>
    </source>
</evidence>
<dbReference type="PANTHER" id="PTHR42756">
    <property type="entry name" value="TRANSCRIPTIONAL REGULATOR, MARR"/>
    <property type="match status" value="1"/>
</dbReference>
<dbReference type="Pfam" id="PF12802">
    <property type="entry name" value="MarR_2"/>
    <property type="match status" value="1"/>
</dbReference>
<proteinExistence type="predicted"/>
<feature type="domain" description="HTH marR-type" evidence="4">
    <location>
        <begin position="1"/>
        <end position="156"/>
    </location>
</feature>
<dbReference type="InterPro" id="IPR000835">
    <property type="entry name" value="HTH_MarR-typ"/>
</dbReference>
<evidence type="ECO:0000313" key="6">
    <source>
        <dbReference type="Proteomes" id="UP000006000"/>
    </source>
</evidence>
<evidence type="ECO:0000256" key="3">
    <source>
        <dbReference type="ARBA" id="ARBA00023163"/>
    </source>
</evidence>
<sequence length="160" mass="19013">MAFIIRKYKTKIGSRRKMKDKKWKDMIEKHGELRFFSSMAIKKSHKGQGTSAQELDMLFRVALSKEKVTPGYLKDAMGISKTIISRLIEQLENKQLIEKIRTNEDKRSYTLIITEKGKKEIDDMYYYYLNPLYTLKENMTEEDFEQLFKLIRQANKILAK</sequence>
<name>A5Z9E9_9FIRM</name>
<dbReference type="SMART" id="SM00347">
    <property type="entry name" value="HTH_MARR"/>
    <property type="match status" value="1"/>
</dbReference>
<dbReference type="GO" id="GO:0003677">
    <property type="term" value="F:DNA binding"/>
    <property type="evidence" value="ECO:0007669"/>
    <property type="project" value="UniProtKB-KW"/>
</dbReference>
<reference evidence="5 6" key="2">
    <citation type="submission" date="2007-04" db="EMBL/GenBank/DDBJ databases">
        <title>Draft genome sequence of Eubacterium ventriosum (ATCC 27560).</title>
        <authorList>
            <person name="Sudarsanam P."/>
            <person name="Ley R."/>
            <person name="Guruge J."/>
            <person name="Turnbaugh P.J."/>
            <person name="Mahowald M."/>
            <person name="Liep D."/>
            <person name="Gordon J."/>
        </authorList>
    </citation>
    <scope>NUCLEOTIDE SEQUENCE [LARGE SCALE GENOMIC DNA]</scope>
    <source>
        <strain evidence="5 6">ATCC 27560</strain>
    </source>
</reference>
<dbReference type="Proteomes" id="UP000006000">
    <property type="component" value="Unassembled WGS sequence"/>
</dbReference>
<dbReference type="AlphaFoldDB" id="A5Z9E9"/>
<accession>A5Z9E9</accession>
<keyword evidence="3" id="KW-0804">Transcription</keyword>
<dbReference type="eggNOG" id="COG1846">
    <property type="taxonomic scope" value="Bacteria"/>
</dbReference>
<evidence type="ECO:0000313" key="5">
    <source>
        <dbReference type="EMBL" id="EDM50393.1"/>
    </source>
</evidence>
<dbReference type="Gene3D" id="1.10.10.10">
    <property type="entry name" value="Winged helix-like DNA-binding domain superfamily/Winged helix DNA-binding domain"/>
    <property type="match status" value="1"/>
</dbReference>
<keyword evidence="1" id="KW-0805">Transcription regulation</keyword>
<keyword evidence="2" id="KW-0238">DNA-binding</keyword>
<dbReference type="InterPro" id="IPR036388">
    <property type="entry name" value="WH-like_DNA-bd_sf"/>
</dbReference>
<evidence type="ECO:0000256" key="1">
    <source>
        <dbReference type="ARBA" id="ARBA00023015"/>
    </source>
</evidence>
<organism evidence="5 6">
    <name type="scientific">Eubacterium ventriosum ATCC 27560</name>
    <dbReference type="NCBI Taxonomy" id="411463"/>
    <lineage>
        <taxon>Bacteria</taxon>
        <taxon>Bacillati</taxon>
        <taxon>Bacillota</taxon>
        <taxon>Clostridia</taxon>
        <taxon>Eubacteriales</taxon>
        <taxon>Eubacteriaceae</taxon>
        <taxon>Eubacterium</taxon>
    </lineage>
</organism>
<dbReference type="InterPro" id="IPR036390">
    <property type="entry name" value="WH_DNA-bd_sf"/>
</dbReference>
<dbReference type="STRING" id="411463.EUBVEN_02344"/>
<reference evidence="5 6" key="1">
    <citation type="submission" date="2007-03" db="EMBL/GenBank/DDBJ databases">
        <authorList>
            <person name="Fulton L."/>
            <person name="Clifton S."/>
            <person name="Fulton B."/>
            <person name="Xu J."/>
            <person name="Minx P."/>
            <person name="Pepin K.H."/>
            <person name="Johnson M."/>
            <person name="Thiruvilangam P."/>
            <person name="Bhonagiri V."/>
            <person name="Nash W.E."/>
            <person name="Mardis E.R."/>
            <person name="Wilson R.K."/>
        </authorList>
    </citation>
    <scope>NUCLEOTIDE SEQUENCE [LARGE SCALE GENOMIC DNA]</scope>
    <source>
        <strain evidence="5 6">ATCC 27560</strain>
    </source>
</reference>
<comment type="caution">
    <text evidence="5">The sequence shown here is derived from an EMBL/GenBank/DDBJ whole genome shotgun (WGS) entry which is preliminary data.</text>
</comment>
<protein>
    <submittedName>
        <fullName evidence="5">Transcriptional regulator, MarR family</fullName>
    </submittedName>
</protein>
<dbReference type="PANTHER" id="PTHR42756:SF1">
    <property type="entry name" value="TRANSCRIPTIONAL REPRESSOR OF EMRAB OPERON"/>
    <property type="match status" value="1"/>
</dbReference>
<dbReference type="GO" id="GO:0003700">
    <property type="term" value="F:DNA-binding transcription factor activity"/>
    <property type="evidence" value="ECO:0007669"/>
    <property type="project" value="InterPro"/>
</dbReference>
<dbReference type="HOGENOM" id="CLU_129726_1_0_9"/>
<dbReference type="PRINTS" id="PR00598">
    <property type="entry name" value="HTHMARR"/>
</dbReference>
<dbReference type="SUPFAM" id="SSF46785">
    <property type="entry name" value="Winged helix' DNA-binding domain"/>
    <property type="match status" value="1"/>
</dbReference>
<gene>
    <name evidence="5" type="ORF">EUBVEN_02344</name>
</gene>
<dbReference type="PROSITE" id="PS50995">
    <property type="entry name" value="HTH_MARR_2"/>
    <property type="match status" value="1"/>
</dbReference>
<evidence type="ECO:0000259" key="4">
    <source>
        <dbReference type="PROSITE" id="PS50995"/>
    </source>
</evidence>
<dbReference type="EMBL" id="AAVL02000037">
    <property type="protein sequence ID" value="EDM50393.1"/>
    <property type="molecule type" value="Genomic_DNA"/>
</dbReference>